<dbReference type="Pfam" id="PF00106">
    <property type="entry name" value="adh_short"/>
    <property type="match status" value="1"/>
</dbReference>
<dbReference type="PANTHER" id="PTHR42901">
    <property type="entry name" value="ALCOHOL DEHYDROGENASE"/>
    <property type="match status" value="1"/>
</dbReference>
<dbReference type="PRINTS" id="PR00081">
    <property type="entry name" value="GDHRDH"/>
</dbReference>
<comment type="caution">
    <text evidence="3">The sequence shown here is derived from an EMBL/GenBank/DDBJ whole genome shotgun (WGS) entry which is preliminary data.</text>
</comment>
<dbReference type="GO" id="GO:0016491">
    <property type="term" value="F:oxidoreductase activity"/>
    <property type="evidence" value="ECO:0007669"/>
    <property type="project" value="UniProtKB-KW"/>
</dbReference>
<dbReference type="CDD" id="cd05233">
    <property type="entry name" value="SDR_c"/>
    <property type="match status" value="1"/>
</dbReference>
<organism evidence="3 4">
    <name type="scientific">Paraphoma chrysanthemicola</name>
    <dbReference type="NCBI Taxonomy" id="798071"/>
    <lineage>
        <taxon>Eukaryota</taxon>
        <taxon>Fungi</taxon>
        <taxon>Dikarya</taxon>
        <taxon>Ascomycota</taxon>
        <taxon>Pezizomycotina</taxon>
        <taxon>Dothideomycetes</taxon>
        <taxon>Pleosporomycetidae</taxon>
        <taxon>Pleosporales</taxon>
        <taxon>Pleosporineae</taxon>
        <taxon>Phaeosphaeriaceae</taxon>
        <taxon>Paraphoma</taxon>
    </lineage>
</organism>
<dbReference type="Gene3D" id="3.40.50.720">
    <property type="entry name" value="NAD(P)-binding Rossmann-like Domain"/>
    <property type="match status" value="1"/>
</dbReference>
<dbReference type="Proteomes" id="UP000813461">
    <property type="component" value="Unassembled WGS sequence"/>
</dbReference>
<keyword evidence="2" id="KW-0560">Oxidoreductase</keyword>
<dbReference type="PANTHER" id="PTHR42901:SF1">
    <property type="entry name" value="ALCOHOL DEHYDROGENASE"/>
    <property type="match status" value="1"/>
</dbReference>
<accession>A0A8K0QXP2</accession>
<evidence type="ECO:0000256" key="2">
    <source>
        <dbReference type="ARBA" id="ARBA00023002"/>
    </source>
</evidence>
<dbReference type="EMBL" id="JAGMVJ010000019">
    <property type="protein sequence ID" value="KAH7076224.1"/>
    <property type="molecule type" value="Genomic_DNA"/>
</dbReference>
<name>A0A8K0QXP2_9PLEO</name>
<reference evidence="3" key="1">
    <citation type="journal article" date="2021" name="Nat. Commun.">
        <title>Genetic determinants of endophytism in the Arabidopsis root mycobiome.</title>
        <authorList>
            <person name="Mesny F."/>
            <person name="Miyauchi S."/>
            <person name="Thiergart T."/>
            <person name="Pickel B."/>
            <person name="Atanasova L."/>
            <person name="Karlsson M."/>
            <person name="Huettel B."/>
            <person name="Barry K.W."/>
            <person name="Haridas S."/>
            <person name="Chen C."/>
            <person name="Bauer D."/>
            <person name="Andreopoulos W."/>
            <person name="Pangilinan J."/>
            <person name="LaButti K."/>
            <person name="Riley R."/>
            <person name="Lipzen A."/>
            <person name="Clum A."/>
            <person name="Drula E."/>
            <person name="Henrissat B."/>
            <person name="Kohler A."/>
            <person name="Grigoriev I.V."/>
            <person name="Martin F.M."/>
            <person name="Hacquard S."/>
        </authorList>
    </citation>
    <scope>NUCLEOTIDE SEQUENCE</scope>
    <source>
        <strain evidence="3">MPI-SDFR-AT-0120</strain>
    </source>
</reference>
<dbReference type="OrthoDB" id="1933717at2759"/>
<dbReference type="AlphaFoldDB" id="A0A8K0QXP2"/>
<evidence type="ECO:0000313" key="4">
    <source>
        <dbReference type="Proteomes" id="UP000813461"/>
    </source>
</evidence>
<comment type="similarity">
    <text evidence="1">Belongs to the short-chain dehydrogenases/reductases (SDR) family.</text>
</comment>
<dbReference type="SUPFAM" id="SSF51735">
    <property type="entry name" value="NAD(P)-binding Rossmann-fold domains"/>
    <property type="match status" value="1"/>
</dbReference>
<keyword evidence="4" id="KW-1185">Reference proteome</keyword>
<dbReference type="InterPro" id="IPR036291">
    <property type="entry name" value="NAD(P)-bd_dom_sf"/>
</dbReference>
<evidence type="ECO:0000313" key="3">
    <source>
        <dbReference type="EMBL" id="KAH7076224.1"/>
    </source>
</evidence>
<evidence type="ECO:0000256" key="1">
    <source>
        <dbReference type="ARBA" id="ARBA00006484"/>
    </source>
</evidence>
<sequence>MSGPTVEVAPGVKASFPPDAGIGFVGYDNVRADIYPAIDVSKTSALQQPGKVVLITGAGRGIGRSMAIQYALANVSTIIISSRTASELDEVQARVQEANPRVQVWKEVFSVLDHGAVKDLVRRVSEKLGKLDILINNAGMSLEMSPSHEIDPEDYWKVMELNVRGPMLLTHAFLPLLIKTAEANSVHVNLINITSIGAVMVLPGGSPYHISKLALQRQCEFLSLEYGAKGLNIVGIHPGAVETRLSNDITALKHLMTDGPDLSGGFVVWLSAADRRWLNGRYVSATWDVDALENKQTEIVKGDKLKIKLVV</sequence>
<dbReference type="InterPro" id="IPR002347">
    <property type="entry name" value="SDR_fam"/>
</dbReference>
<gene>
    <name evidence="3" type="ORF">FB567DRAFT_535739</name>
</gene>
<proteinExistence type="inferred from homology"/>
<protein>
    <submittedName>
        <fullName evidence="3">Oxidoreductase ucpA</fullName>
    </submittedName>
</protein>